<dbReference type="Proteomes" id="UP000256964">
    <property type="component" value="Unassembled WGS sequence"/>
</dbReference>
<reference evidence="7 8" key="1">
    <citation type="journal article" date="2018" name="Biotechnol. Biofuels">
        <title>Integrative visual omics of the white-rot fungus Polyporus brumalis exposes the biotechnological potential of its oxidative enzymes for delignifying raw plant biomass.</title>
        <authorList>
            <person name="Miyauchi S."/>
            <person name="Rancon A."/>
            <person name="Drula E."/>
            <person name="Hage H."/>
            <person name="Chaduli D."/>
            <person name="Favel A."/>
            <person name="Grisel S."/>
            <person name="Henrissat B."/>
            <person name="Herpoel-Gimbert I."/>
            <person name="Ruiz-Duenas F.J."/>
            <person name="Chevret D."/>
            <person name="Hainaut M."/>
            <person name="Lin J."/>
            <person name="Wang M."/>
            <person name="Pangilinan J."/>
            <person name="Lipzen A."/>
            <person name="Lesage-Meessen L."/>
            <person name="Navarro D."/>
            <person name="Riley R."/>
            <person name="Grigoriev I.V."/>
            <person name="Zhou S."/>
            <person name="Raouche S."/>
            <person name="Rosso M.N."/>
        </authorList>
    </citation>
    <scope>NUCLEOTIDE SEQUENCE [LARGE SCALE GENOMIC DNA]</scope>
    <source>
        <strain evidence="7 8">BRFM 1820</strain>
    </source>
</reference>
<dbReference type="Gene3D" id="3.50.50.60">
    <property type="entry name" value="FAD/NAD(P)-binding domain"/>
    <property type="match status" value="1"/>
</dbReference>
<dbReference type="PRINTS" id="PR00420">
    <property type="entry name" value="RNGMNOXGNASE"/>
</dbReference>
<name>A0A371CHT3_9APHY</name>
<dbReference type="GO" id="GO:0004497">
    <property type="term" value="F:monooxygenase activity"/>
    <property type="evidence" value="ECO:0007669"/>
    <property type="project" value="UniProtKB-KW"/>
</dbReference>
<keyword evidence="3" id="KW-0274">FAD</keyword>
<evidence type="ECO:0000313" key="8">
    <source>
        <dbReference type="Proteomes" id="UP000256964"/>
    </source>
</evidence>
<sequence>MITQRNPDFLPIDFLIVGGAISGLTSAIALSRVGHRVTVLDDSDSFDKTPLAAGARIPPNASKVFYRWGMEKRLRDVAVRSQGVLFAQYDSGSVVGSHEWEEEVLEETGGDFLLIHGLSSHTLSGAKYADLRRILAESAREHGADLRTNCLVVDIHPDAERPYLTLSTGEVLTADVIVGADGCHVPQYHVRRSIMKALHQPETETPMGLQLFNVIVPEAALGKLNDPEMLRQLRENGKVFSWFGSSYGALGFPIKEPETGGKLFTLFVYVTRVDKDITPGSADKEQLLEWLTGCDPRLVTLAQESVKVICIPMVERPFLEEWVHPQGRVIAIGEAAHPISAGSLYAAGMATGDSAVLGRLFSHLHSREQIPKFLNAVQEIREGRVQRVIRAATSNVFAVNLPPGLAATRDRELRKQAEEGVKSLNLLTGGPGSSEEMMEAIEKIFAYDPEDAADSWWFEWGITQERAARIFDDTPMEMRLRSETPP</sequence>
<keyword evidence="5" id="KW-0503">Monooxygenase</keyword>
<accession>A0A371CHT3</accession>
<dbReference type="InterPro" id="IPR036188">
    <property type="entry name" value="FAD/NAD-bd_sf"/>
</dbReference>
<proteinExistence type="inferred from homology"/>
<dbReference type="OrthoDB" id="420606at2759"/>
<comment type="similarity">
    <text evidence="1">Belongs to the paxM FAD-dependent monooxygenase family.</text>
</comment>
<keyword evidence="2" id="KW-0285">Flavoprotein</keyword>
<evidence type="ECO:0000256" key="2">
    <source>
        <dbReference type="ARBA" id="ARBA00022630"/>
    </source>
</evidence>
<evidence type="ECO:0000259" key="6">
    <source>
        <dbReference type="Pfam" id="PF01494"/>
    </source>
</evidence>
<dbReference type="InterPro" id="IPR050493">
    <property type="entry name" value="FAD-dep_Monooxygenase_BioMet"/>
</dbReference>
<dbReference type="STRING" id="139420.A0A371CHT3"/>
<dbReference type="GO" id="GO:0071949">
    <property type="term" value="F:FAD binding"/>
    <property type="evidence" value="ECO:0007669"/>
    <property type="project" value="InterPro"/>
</dbReference>
<dbReference type="EMBL" id="KZ857632">
    <property type="protein sequence ID" value="RDX39852.1"/>
    <property type="molecule type" value="Genomic_DNA"/>
</dbReference>
<gene>
    <name evidence="7" type="ORF">OH76DRAFT_1424058</name>
</gene>
<dbReference type="PANTHER" id="PTHR13789">
    <property type="entry name" value="MONOOXYGENASE"/>
    <property type="match status" value="1"/>
</dbReference>
<keyword evidence="4" id="KW-0560">Oxidoreductase</keyword>
<feature type="domain" description="FAD-binding" evidence="6">
    <location>
        <begin position="14"/>
        <end position="208"/>
    </location>
</feature>
<evidence type="ECO:0000256" key="4">
    <source>
        <dbReference type="ARBA" id="ARBA00023002"/>
    </source>
</evidence>
<evidence type="ECO:0000313" key="7">
    <source>
        <dbReference type="EMBL" id="RDX39852.1"/>
    </source>
</evidence>
<dbReference type="PANTHER" id="PTHR13789:SF309">
    <property type="entry name" value="PUTATIVE (AFU_ORTHOLOGUE AFUA_6G14510)-RELATED"/>
    <property type="match status" value="1"/>
</dbReference>
<evidence type="ECO:0000256" key="3">
    <source>
        <dbReference type="ARBA" id="ARBA00022827"/>
    </source>
</evidence>
<evidence type="ECO:0000256" key="1">
    <source>
        <dbReference type="ARBA" id="ARBA00007992"/>
    </source>
</evidence>
<dbReference type="AlphaFoldDB" id="A0A371CHT3"/>
<dbReference type="Pfam" id="PF01494">
    <property type="entry name" value="FAD_binding_3"/>
    <property type="match status" value="1"/>
</dbReference>
<evidence type="ECO:0000256" key="5">
    <source>
        <dbReference type="ARBA" id="ARBA00023033"/>
    </source>
</evidence>
<keyword evidence="8" id="KW-1185">Reference proteome</keyword>
<dbReference type="SUPFAM" id="SSF51905">
    <property type="entry name" value="FAD/NAD(P)-binding domain"/>
    <property type="match status" value="1"/>
</dbReference>
<protein>
    <submittedName>
        <fullName evidence="7">FAD/NAD(P)-binding domain-containing protein</fullName>
    </submittedName>
</protein>
<organism evidence="7 8">
    <name type="scientific">Lentinus brumalis</name>
    <dbReference type="NCBI Taxonomy" id="2498619"/>
    <lineage>
        <taxon>Eukaryota</taxon>
        <taxon>Fungi</taxon>
        <taxon>Dikarya</taxon>
        <taxon>Basidiomycota</taxon>
        <taxon>Agaricomycotina</taxon>
        <taxon>Agaricomycetes</taxon>
        <taxon>Polyporales</taxon>
        <taxon>Polyporaceae</taxon>
        <taxon>Lentinus</taxon>
    </lineage>
</organism>
<dbReference type="InterPro" id="IPR002938">
    <property type="entry name" value="FAD-bd"/>
</dbReference>